<organism evidence="1 2">
    <name type="scientific">Rhabditophanes sp. KR3021</name>
    <dbReference type="NCBI Taxonomy" id="114890"/>
    <lineage>
        <taxon>Eukaryota</taxon>
        <taxon>Metazoa</taxon>
        <taxon>Ecdysozoa</taxon>
        <taxon>Nematoda</taxon>
        <taxon>Chromadorea</taxon>
        <taxon>Rhabditida</taxon>
        <taxon>Tylenchina</taxon>
        <taxon>Panagrolaimomorpha</taxon>
        <taxon>Strongyloidoidea</taxon>
        <taxon>Alloionematidae</taxon>
        <taxon>Rhabditophanes</taxon>
    </lineage>
</organism>
<protein>
    <submittedName>
        <fullName evidence="2">Uncharacterized protein</fullName>
    </submittedName>
</protein>
<accession>A0AC35TNH5</accession>
<proteinExistence type="predicted"/>
<name>A0AC35TNH5_9BILA</name>
<dbReference type="WBParaSite" id="RSKR_0000231300.1">
    <property type="protein sequence ID" value="RSKR_0000231300.1"/>
    <property type="gene ID" value="RSKR_0000231300"/>
</dbReference>
<evidence type="ECO:0000313" key="2">
    <source>
        <dbReference type="WBParaSite" id="RSKR_0000231300.1"/>
    </source>
</evidence>
<sequence length="230" mass="26820">MFVEELDLIYVDENDFNLYGNEVITNGPHKIKAYRSNILKVQKLTKNPDFQNDNIHKGVNIMRRENTNSTTIRYAASQEKSTSDIELSISNKDVKLTKVTEGAKFEVLPVFSKSLVSKNFKGTMTTKNKLEYREDDLMVMQTTYEKCPRKPHALNAYFYDQGIQFNQKQVPIRTHLIKRNQITNYFQLESSYCDSDAFKERDAISAIENHPEIFLCLNKIHDQLKLFDKC</sequence>
<dbReference type="Proteomes" id="UP000095286">
    <property type="component" value="Unplaced"/>
</dbReference>
<reference evidence="2" key="1">
    <citation type="submission" date="2016-11" db="UniProtKB">
        <authorList>
            <consortium name="WormBaseParasite"/>
        </authorList>
    </citation>
    <scope>IDENTIFICATION</scope>
    <source>
        <strain evidence="2">KR3021</strain>
    </source>
</reference>
<evidence type="ECO:0000313" key="1">
    <source>
        <dbReference type="Proteomes" id="UP000095286"/>
    </source>
</evidence>